<dbReference type="InterPro" id="IPR015917">
    <property type="entry name" value="Pept_C14A"/>
</dbReference>
<dbReference type="CTD" id="8837"/>
<evidence type="ECO:0000313" key="7">
    <source>
        <dbReference type="Proteomes" id="UP000001646"/>
    </source>
</evidence>
<dbReference type="InterPro" id="IPR029030">
    <property type="entry name" value="Caspase-like_dom_sf"/>
</dbReference>
<dbReference type="InterPro" id="IPR001309">
    <property type="entry name" value="Pept_C14_p20"/>
</dbReference>
<dbReference type="PROSITE" id="PS50168">
    <property type="entry name" value="DED"/>
    <property type="match status" value="2"/>
</dbReference>
<dbReference type="KEGG" id="acs:100564476"/>
<dbReference type="GeneTree" id="ENSGT00530000064199"/>
<dbReference type="GO" id="GO:0006915">
    <property type="term" value="P:apoptotic process"/>
    <property type="evidence" value="ECO:0007669"/>
    <property type="project" value="UniProtKB-KW"/>
</dbReference>
<reference evidence="6" key="3">
    <citation type="submission" date="2025-09" db="UniProtKB">
        <authorList>
            <consortium name="Ensembl"/>
        </authorList>
    </citation>
    <scope>IDENTIFICATION</scope>
</reference>
<dbReference type="InParanoid" id="H9G5H6"/>
<dbReference type="PANTHER" id="PTHR48169:SF3">
    <property type="entry name" value="CASP8 AND FADD LIKE APOPTOSIS REGULATOR"/>
    <property type="match status" value="1"/>
</dbReference>
<dbReference type="Ensembl" id="ENSACAT00000001702.4">
    <property type="protein sequence ID" value="ENSACAP00000001663.3"/>
    <property type="gene ID" value="ENSACAG00000001747.4"/>
</dbReference>
<accession>H9G5H6</accession>
<dbReference type="InterPro" id="IPR001875">
    <property type="entry name" value="DED_dom"/>
</dbReference>
<dbReference type="Gene3D" id="3.40.50.1460">
    <property type="match status" value="1"/>
</dbReference>
<dbReference type="PANTHER" id="PTHR48169">
    <property type="entry name" value="DED DOMAIN-CONTAINING PROTEIN"/>
    <property type="match status" value="1"/>
</dbReference>
<organism evidence="6 7">
    <name type="scientific">Anolis carolinensis</name>
    <name type="common">Green anole</name>
    <name type="synonym">American chameleon</name>
    <dbReference type="NCBI Taxonomy" id="28377"/>
    <lineage>
        <taxon>Eukaryota</taxon>
        <taxon>Metazoa</taxon>
        <taxon>Chordata</taxon>
        <taxon>Craniata</taxon>
        <taxon>Vertebrata</taxon>
        <taxon>Euteleostomi</taxon>
        <taxon>Lepidosauria</taxon>
        <taxon>Squamata</taxon>
        <taxon>Bifurcata</taxon>
        <taxon>Unidentata</taxon>
        <taxon>Episquamata</taxon>
        <taxon>Toxicofera</taxon>
        <taxon>Iguania</taxon>
        <taxon>Dactyloidae</taxon>
        <taxon>Anolis</taxon>
    </lineage>
</organism>
<dbReference type="GO" id="GO:0008047">
    <property type="term" value="F:enzyme activator activity"/>
    <property type="evidence" value="ECO:0007669"/>
    <property type="project" value="Ensembl"/>
</dbReference>
<reference evidence="6" key="1">
    <citation type="submission" date="2009-12" db="EMBL/GenBank/DDBJ databases">
        <title>The Genome Sequence of Anolis carolinensis (Green Anole Lizard).</title>
        <authorList>
            <consortium name="The Genome Sequencing Platform"/>
            <person name="Di Palma F."/>
            <person name="Alfoldi J."/>
            <person name="Heiman D."/>
            <person name="Young S."/>
            <person name="Grabherr M."/>
            <person name="Johnson J."/>
            <person name="Lander E.S."/>
            <person name="Lindblad-Toh K."/>
        </authorList>
    </citation>
    <scope>NUCLEOTIDE SEQUENCE [LARGE SCALE GENOMIC DNA]</scope>
    <source>
        <strain evidence="6">JBL SC #1</strain>
    </source>
</reference>
<dbReference type="GO" id="GO:0002020">
    <property type="term" value="F:protease binding"/>
    <property type="evidence" value="ECO:0007669"/>
    <property type="project" value="Ensembl"/>
</dbReference>
<dbReference type="MEROPS" id="C14.971"/>
<gene>
    <name evidence="6" type="primary">CFLAR</name>
</gene>
<evidence type="ECO:0000259" key="4">
    <source>
        <dbReference type="PROSITE" id="PS50168"/>
    </source>
</evidence>
<comment type="similarity">
    <text evidence="1">Belongs to the peptidase C14A family.</text>
</comment>
<evidence type="ECO:0000313" key="6">
    <source>
        <dbReference type="Ensembl" id="ENSACAP00000001663.3"/>
    </source>
</evidence>
<feature type="domain" description="Caspase family p20" evidence="5">
    <location>
        <begin position="265"/>
        <end position="366"/>
    </location>
</feature>
<dbReference type="PROSITE" id="PS50208">
    <property type="entry name" value="CASPASE_P20"/>
    <property type="match status" value="1"/>
</dbReference>
<keyword evidence="2" id="KW-0053">Apoptosis</keyword>
<dbReference type="Bgee" id="ENSACAG00000001747">
    <property type="expression patterns" value="Expressed in lung and 13 other cell types or tissues"/>
</dbReference>
<dbReference type="Pfam" id="PF00656">
    <property type="entry name" value="Peptidase_C14"/>
    <property type="match status" value="1"/>
</dbReference>
<dbReference type="eggNOG" id="KOG3573">
    <property type="taxonomic scope" value="Eukaryota"/>
</dbReference>
<dbReference type="FunFam" id="3.40.50.1460:FF:000013">
    <property type="entry name" value="CASP8 and FADD like apoptosis regulator"/>
    <property type="match status" value="1"/>
</dbReference>
<keyword evidence="3" id="KW-0677">Repeat</keyword>
<dbReference type="STRING" id="28377.ENSACAP00000001663"/>
<evidence type="ECO:0000259" key="5">
    <source>
        <dbReference type="PROSITE" id="PS50208"/>
    </source>
</evidence>
<dbReference type="GO" id="GO:1902042">
    <property type="term" value="P:negative regulation of extrinsic apoptotic signaling pathway via death domain receptors"/>
    <property type="evidence" value="ECO:0007669"/>
    <property type="project" value="Ensembl"/>
</dbReference>
<dbReference type="GO" id="GO:0004197">
    <property type="term" value="F:cysteine-type endopeptidase activity"/>
    <property type="evidence" value="ECO:0007669"/>
    <property type="project" value="InterPro"/>
</dbReference>
<name>H9G5H6_ANOCA</name>
<feature type="domain" description="DED" evidence="4">
    <location>
        <begin position="97"/>
        <end position="177"/>
    </location>
</feature>
<reference evidence="6" key="2">
    <citation type="submission" date="2025-08" db="UniProtKB">
        <authorList>
            <consortium name="Ensembl"/>
        </authorList>
    </citation>
    <scope>IDENTIFICATION</scope>
</reference>
<dbReference type="InterPro" id="IPR011029">
    <property type="entry name" value="DEATH-like_dom_sf"/>
</dbReference>
<sequence length="470" mass="52846">MTVYRVPARLLHQIEQELDAEEKETMVFLCQDLVPNLPGLDVQGLLVALNEREMLTPSYLAELLYRLKRFDLLKKILSVGRTTVEAQLARHPLMLPKYRVLMTEINEDLGKDDLQSLGFLLMNELGASNVKKAKEKSFLTIINDLEKLDLVSPNQLDLIENCFLHIHRKDLAKKIQKFKQEALVHPVGHLPICANTLQATFPKLSLADPQVNKGRALNGAGVVQAEPLHIPIPETGGSATQVISKYKMQSQPLGVCLIIDCIGNDAGMLADTFRALRFEVRYHPFLNVDSMVCTLNDVARLKEHKGYDAFVCVLVSRGDHQGISCTDHVVPGFSLERVKHFFVGDRCPHLLGKPKLFFVQNYVGARSYQHNTSLVEADGNLSTIPQVADVLWSQSTLDASVLDRSPNSSSYYLTALATLLRDPHKRNLPLLDILVELNNRVYERNRTNPAEQYSLVLKHTLRKKLFLSSS</sequence>
<dbReference type="AlphaFoldDB" id="H9G5H6"/>
<dbReference type="FunCoup" id="H9G5H6">
    <property type="interactions" value="183"/>
</dbReference>
<dbReference type="SMART" id="SM00115">
    <property type="entry name" value="CASc"/>
    <property type="match status" value="1"/>
</dbReference>
<dbReference type="GeneID" id="100564476"/>
<dbReference type="GO" id="GO:0097342">
    <property type="term" value="C:ripoptosome"/>
    <property type="evidence" value="ECO:0007669"/>
    <property type="project" value="Ensembl"/>
</dbReference>
<evidence type="ECO:0000256" key="1">
    <source>
        <dbReference type="ARBA" id="ARBA00010134"/>
    </source>
</evidence>
<dbReference type="GO" id="GO:0031264">
    <property type="term" value="C:death-inducing signaling complex"/>
    <property type="evidence" value="ECO:0007669"/>
    <property type="project" value="Ensembl"/>
</dbReference>
<dbReference type="InterPro" id="IPR011600">
    <property type="entry name" value="Pept_C14_caspase"/>
</dbReference>
<evidence type="ECO:0000256" key="3">
    <source>
        <dbReference type="ARBA" id="ARBA00022737"/>
    </source>
</evidence>
<dbReference type="OrthoDB" id="8816507at2759"/>
<dbReference type="CDD" id="cd08337">
    <property type="entry name" value="DED_c-FLIP_r1"/>
    <property type="match status" value="1"/>
</dbReference>
<dbReference type="GO" id="GO:0006508">
    <property type="term" value="P:proteolysis"/>
    <property type="evidence" value="ECO:0007669"/>
    <property type="project" value="InterPro"/>
</dbReference>
<protein>
    <submittedName>
        <fullName evidence="6">CASP8 and FADD like apoptosis regulator</fullName>
    </submittedName>
</protein>
<dbReference type="SUPFAM" id="SSF52129">
    <property type="entry name" value="Caspase-like"/>
    <property type="match status" value="1"/>
</dbReference>
<feature type="domain" description="DED" evidence="4">
    <location>
        <begin position="6"/>
        <end position="78"/>
    </location>
</feature>
<dbReference type="GO" id="GO:0043123">
    <property type="term" value="P:positive regulation of canonical NF-kappaB signal transduction"/>
    <property type="evidence" value="ECO:0007669"/>
    <property type="project" value="Ensembl"/>
</dbReference>
<dbReference type="HOGENOM" id="CLU_036904_4_3_1"/>
<dbReference type="SMART" id="SM00031">
    <property type="entry name" value="DED"/>
    <property type="match status" value="2"/>
</dbReference>
<keyword evidence="7" id="KW-1185">Reference proteome</keyword>
<dbReference type="Proteomes" id="UP000001646">
    <property type="component" value="Unplaced"/>
</dbReference>
<dbReference type="Pfam" id="PF01335">
    <property type="entry name" value="DED"/>
    <property type="match status" value="2"/>
</dbReference>
<dbReference type="FunFam" id="1.10.533.10:FF:000016">
    <property type="entry name" value="CASP8 and FADD-like apoptosis regulator"/>
    <property type="match status" value="1"/>
</dbReference>
<dbReference type="GO" id="GO:0060544">
    <property type="term" value="P:regulation of necroptotic process"/>
    <property type="evidence" value="ECO:0007669"/>
    <property type="project" value="Ensembl"/>
</dbReference>
<proteinExistence type="inferred from homology"/>
<evidence type="ECO:0000256" key="2">
    <source>
        <dbReference type="ARBA" id="ARBA00022703"/>
    </source>
</evidence>
<dbReference type="Gene3D" id="1.10.533.10">
    <property type="entry name" value="Death Domain, Fas"/>
    <property type="match status" value="2"/>
</dbReference>
<dbReference type="SUPFAM" id="SSF47986">
    <property type="entry name" value="DEATH domain"/>
    <property type="match status" value="2"/>
</dbReference>